<dbReference type="SUPFAM" id="SSF52540">
    <property type="entry name" value="P-loop containing nucleoside triphosphate hydrolases"/>
    <property type="match status" value="1"/>
</dbReference>
<feature type="domain" description="Nephrocystin 3-like N-terminal" evidence="2">
    <location>
        <begin position="78"/>
        <end position="226"/>
    </location>
</feature>
<sequence length="280" mass="31605">MTKTHMFQNAQGFVLNQPHISQTQVSQAEKQGLKILLEASLPAIAYDSSEHPHNCHPGTRMQYIDQIVNWGLEGSDPGHCIFWLKGPMGVGKSAISQSCAEMFTTQKRLIATFFFSRPNQRDNPQCLFTSITYQWASKCKSYAKILKSTIHNDPTIVDKELHHQFHHLFISPLQELADRGEDIPKCVVIIDGLDECAGMAAQQTIVQIITESIQNNTTLFIWLICSCLEPHLIMTFKSPQISVMTHQEELMVSQAIDNEITKYLTDELAKIGMEHDIPVP</sequence>
<comment type="caution">
    <text evidence="3">The sequence shown here is derived from an EMBL/GenBank/DDBJ whole genome shotgun (WGS) entry which is preliminary data.</text>
</comment>
<evidence type="ECO:0000256" key="1">
    <source>
        <dbReference type="ARBA" id="ARBA00022737"/>
    </source>
</evidence>
<dbReference type="PANTHER" id="PTHR10039">
    <property type="entry name" value="AMELOGENIN"/>
    <property type="match status" value="1"/>
</dbReference>
<organism evidence="3 4">
    <name type="scientific">Macrolepiota fuliginosa MF-IS2</name>
    <dbReference type="NCBI Taxonomy" id="1400762"/>
    <lineage>
        <taxon>Eukaryota</taxon>
        <taxon>Fungi</taxon>
        <taxon>Dikarya</taxon>
        <taxon>Basidiomycota</taxon>
        <taxon>Agaricomycotina</taxon>
        <taxon>Agaricomycetes</taxon>
        <taxon>Agaricomycetidae</taxon>
        <taxon>Agaricales</taxon>
        <taxon>Agaricineae</taxon>
        <taxon>Agaricaceae</taxon>
        <taxon>Macrolepiota</taxon>
    </lineage>
</organism>
<dbReference type="EMBL" id="MU151425">
    <property type="protein sequence ID" value="KAF9443890.1"/>
    <property type="molecule type" value="Genomic_DNA"/>
</dbReference>
<dbReference type="OrthoDB" id="5967843at2759"/>
<reference evidence="3" key="1">
    <citation type="submission" date="2020-11" db="EMBL/GenBank/DDBJ databases">
        <authorList>
            <consortium name="DOE Joint Genome Institute"/>
            <person name="Ahrendt S."/>
            <person name="Riley R."/>
            <person name="Andreopoulos W."/>
            <person name="Labutti K."/>
            <person name="Pangilinan J."/>
            <person name="Ruiz-Duenas F.J."/>
            <person name="Barrasa J.M."/>
            <person name="Sanchez-Garcia M."/>
            <person name="Camarero S."/>
            <person name="Miyauchi S."/>
            <person name="Serrano A."/>
            <person name="Linde D."/>
            <person name="Babiker R."/>
            <person name="Drula E."/>
            <person name="Ayuso-Fernandez I."/>
            <person name="Pacheco R."/>
            <person name="Padilla G."/>
            <person name="Ferreira P."/>
            <person name="Barriuso J."/>
            <person name="Kellner H."/>
            <person name="Castanera R."/>
            <person name="Alfaro M."/>
            <person name="Ramirez L."/>
            <person name="Pisabarro A.G."/>
            <person name="Kuo A."/>
            <person name="Tritt A."/>
            <person name="Lipzen A."/>
            <person name="He G."/>
            <person name="Yan M."/>
            <person name="Ng V."/>
            <person name="Cullen D."/>
            <person name="Martin F."/>
            <person name="Rosso M.-N."/>
            <person name="Henrissat B."/>
            <person name="Hibbett D."/>
            <person name="Martinez A.T."/>
            <person name="Grigoriev I.V."/>
        </authorList>
    </citation>
    <scope>NUCLEOTIDE SEQUENCE</scope>
    <source>
        <strain evidence="3">MF-IS2</strain>
    </source>
</reference>
<dbReference type="Proteomes" id="UP000807342">
    <property type="component" value="Unassembled WGS sequence"/>
</dbReference>
<keyword evidence="4" id="KW-1185">Reference proteome</keyword>
<evidence type="ECO:0000313" key="3">
    <source>
        <dbReference type="EMBL" id="KAF9443890.1"/>
    </source>
</evidence>
<dbReference type="PANTHER" id="PTHR10039:SF14">
    <property type="entry name" value="NACHT DOMAIN-CONTAINING PROTEIN"/>
    <property type="match status" value="1"/>
</dbReference>
<evidence type="ECO:0000313" key="4">
    <source>
        <dbReference type="Proteomes" id="UP000807342"/>
    </source>
</evidence>
<dbReference type="Pfam" id="PF24883">
    <property type="entry name" value="NPHP3_N"/>
    <property type="match status" value="1"/>
</dbReference>
<dbReference type="InterPro" id="IPR056884">
    <property type="entry name" value="NPHP3-like_N"/>
</dbReference>
<dbReference type="AlphaFoldDB" id="A0A9P6BZT5"/>
<dbReference type="Gene3D" id="3.40.50.300">
    <property type="entry name" value="P-loop containing nucleotide triphosphate hydrolases"/>
    <property type="match status" value="1"/>
</dbReference>
<name>A0A9P6BZT5_9AGAR</name>
<dbReference type="InterPro" id="IPR027417">
    <property type="entry name" value="P-loop_NTPase"/>
</dbReference>
<accession>A0A9P6BZT5</accession>
<proteinExistence type="predicted"/>
<protein>
    <recommendedName>
        <fullName evidence="2">Nephrocystin 3-like N-terminal domain-containing protein</fullName>
    </recommendedName>
</protein>
<gene>
    <name evidence="3" type="ORF">P691DRAFT_763865</name>
</gene>
<evidence type="ECO:0000259" key="2">
    <source>
        <dbReference type="Pfam" id="PF24883"/>
    </source>
</evidence>
<keyword evidence="1" id="KW-0677">Repeat</keyword>